<dbReference type="STRING" id="489703.SAMN04488038_102288"/>
<accession>A0A1H9C0M8</accession>
<sequence length="69" mass="7916">MITMLLAITAVTAIAALPVLTVLRQYRSAPPLTLATPAYRGRDLDGFVKARKRYQWRPQREPHWQNRVA</sequence>
<evidence type="ECO:0000313" key="1">
    <source>
        <dbReference type="EMBL" id="SEP94198.1"/>
    </source>
</evidence>
<protein>
    <submittedName>
        <fullName evidence="1">Uncharacterized protein</fullName>
    </submittedName>
</protein>
<name>A0A1H9C0M8_9GAMM</name>
<gene>
    <name evidence="1" type="ORF">SAMN04488038_102288</name>
</gene>
<dbReference type="Proteomes" id="UP000199233">
    <property type="component" value="Unassembled WGS sequence"/>
</dbReference>
<dbReference type="RefSeq" id="WP_093282385.1">
    <property type="nucleotide sequence ID" value="NZ_FOFS01000002.1"/>
</dbReference>
<proteinExistence type="predicted"/>
<reference evidence="2" key="1">
    <citation type="submission" date="2016-10" db="EMBL/GenBank/DDBJ databases">
        <authorList>
            <person name="Varghese N."/>
            <person name="Submissions S."/>
        </authorList>
    </citation>
    <scope>NUCLEOTIDE SEQUENCE [LARGE SCALE GENOMIC DNA]</scope>
    <source>
        <strain evidence="2">DSM 25927</strain>
    </source>
</reference>
<dbReference type="EMBL" id="FOFS01000002">
    <property type="protein sequence ID" value="SEP94198.1"/>
    <property type="molecule type" value="Genomic_DNA"/>
</dbReference>
<keyword evidence="2" id="KW-1185">Reference proteome</keyword>
<organism evidence="1 2">
    <name type="scientific">Solimonas aquatica</name>
    <dbReference type="NCBI Taxonomy" id="489703"/>
    <lineage>
        <taxon>Bacteria</taxon>
        <taxon>Pseudomonadati</taxon>
        <taxon>Pseudomonadota</taxon>
        <taxon>Gammaproteobacteria</taxon>
        <taxon>Nevskiales</taxon>
        <taxon>Nevskiaceae</taxon>
        <taxon>Solimonas</taxon>
    </lineage>
</organism>
<dbReference type="AlphaFoldDB" id="A0A1H9C0M8"/>
<evidence type="ECO:0000313" key="2">
    <source>
        <dbReference type="Proteomes" id="UP000199233"/>
    </source>
</evidence>